<dbReference type="AlphaFoldDB" id="A0A5C7AS40"/>
<dbReference type="OrthoDB" id="1447028at2"/>
<reference evidence="1 2" key="1">
    <citation type="submission" date="2019-08" db="EMBL/GenBank/DDBJ databases">
        <title>Genomes sequence of Algoriphagus aquimarinus ACAM450.</title>
        <authorList>
            <person name="Bowman J.P."/>
        </authorList>
    </citation>
    <scope>NUCLEOTIDE SEQUENCE [LARGE SCALE GENOMIC DNA]</scope>
    <source>
        <strain evidence="1 2">ACAM 450</strain>
    </source>
</reference>
<comment type="caution">
    <text evidence="1">The sequence shown here is derived from an EMBL/GenBank/DDBJ whole genome shotgun (WGS) entry which is preliminary data.</text>
</comment>
<sequence length="112" mass="13040">MKFSHDNVINLEDHRTPKAKVFTGRDLGRKARVKSEINRIENEFESVSIIIPDNVYSIIPSFFEELFMDVVLKLGKENFLKKFNFVSEGSYKYEKPLNEAIERILRDNTAIG</sequence>
<proteinExistence type="predicted"/>
<dbReference type="RefSeq" id="WP_146917841.1">
    <property type="nucleotide sequence ID" value="NZ_VORW01000006.1"/>
</dbReference>
<dbReference type="Proteomes" id="UP000321935">
    <property type="component" value="Unassembled WGS sequence"/>
</dbReference>
<organism evidence="1 2">
    <name type="scientific">Algoriphagus aquimarinus</name>
    <dbReference type="NCBI Taxonomy" id="237018"/>
    <lineage>
        <taxon>Bacteria</taxon>
        <taxon>Pseudomonadati</taxon>
        <taxon>Bacteroidota</taxon>
        <taxon>Cytophagia</taxon>
        <taxon>Cytophagales</taxon>
        <taxon>Cyclobacteriaceae</taxon>
        <taxon>Algoriphagus</taxon>
    </lineage>
</organism>
<protein>
    <submittedName>
        <fullName evidence="1">DUF4325 domain-containing protein</fullName>
    </submittedName>
</protein>
<evidence type="ECO:0000313" key="2">
    <source>
        <dbReference type="Proteomes" id="UP000321935"/>
    </source>
</evidence>
<gene>
    <name evidence="1" type="ORF">ESV85_11840</name>
</gene>
<accession>A0A5C7AS40</accession>
<evidence type="ECO:0000313" key="1">
    <source>
        <dbReference type="EMBL" id="TXE11231.1"/>
    </source>
</evidence>
<dbReference type="EMBL" id="VORW01000006">
    <property type="protein sequence ID" value="TXE11231.1"/>
    <property type="molecule type" value="Genomic_DNA"/>
</dbReference>
<name>A0A5C7AS40_9BACT</name>